<evidence type="ECO:0000313" key="4">
    <source>
        <dbReference type="Proteomes" id="UP001530315"/>
    </source>
</evidence>
<feature type="domain" description="Isochorismatase-like" evidence="2">
    <location>
        <begin position="81"/>
        <end position="234"/>
    </location>
</feature>
<accession>A0ABD3NRY2</accession>
<dbReference type="InterPro" id="IPR000868">
    <property type="entry name" value="Isochorismatase-like_dom"/>
</dbReference>
<dbReference type="InterPro" id="IPR050993">
    <property type="entry name" value="Isochorismatase_domain"/>
</dbReference>
<dbReference type="PANTHER" id="PTHR14119">
    <property type="entry name" value="HYDROLASE"/>
    <property type="match status" value="1"/>
</dbReference>
<dbReference type="Gene3D" id="3.40.50.850">
    <property type="entry name" value="Isochorismatase-like"/>
    <property type="match status" value="1"/>
</dbReference>
<dbReference type="Proteomes" id="UP001530315">
    <property type="component" value="Unassembled WGS sequence"/>
</dbReference>
<name>A0ABD3NRY2_9STRA</name>
<dbReference type="PANTHER" id="PTHR14119:SF3">
    <property type="entry name" value="ISOCHORISMATASE DOMAIN-CONTAINING PROTEIN 2"/>
    <property type="match status" value="1"/>
</dbReference>
<comment type="caution">
    <text evidence="3">The sequence shown here is derived from an EMBL/GenBank/DDBJ whole genome shotgun (WGS) entry which is preliminary data.</text>
</comment>
<comment type="similarity">
    <text evidence="1">Belongs to the isochorismatase family.</text>
</comment>
<evidence type="ECO:0000259" key="2">
    <source>
        <dbReference type="Pfam" id="PF00857"/>
    </source>
</evidence>
<dbReference type="SUPFAM" id="SSF52499">
    <property type="entry name" value="Isochorismatase-like hydrolases"/>
    <property type="match status" value="1"/>
</dbReference>
<evidence type="ECO:0000313" key="3">
    <source>
        <dbReference type="EMBL" id="KAL3778169.1"/>
    </source>
</evidence>
<sequence length="268" mass="29399">MHRVPVPKARYTFARHLRISTLIVSSFGSLFCATAFSSNHSSLSSRDVGVCNYNNKRAYTAMSIAATASRRAVGKLRPADAALLVCDVQERFRHLVHGMETVISTTKFMTAVARELDVPIVVTQQYTKVFGPTIADALSDPTVLGATPSPVFEKKKFSMLTDECCFHLNSLGRTSFVLVGIEAHVCVQQTALDLLELGHDVHVICDGVSSQRRHDREVALRRMEISGAYLTTAQSAAFMLLGGADHPNFKAVSGLVKDHAMLRNEFDE</sequence>
<reference evidence="3 4" key="1">
    <citation type="submission" date="2024-10" db="EMBL/GenBank/DDBJ databases">
        <title>Updated reference genomes for cyclostephanoid diatoms.</title>
        <authorList>
            <person name="Roberts W.R."/>
            <person name="Alverson A.J."/>
        </authorList>
    </citation>
    <scope>NUCLEOTIDE SEQUENCE [LARGE SCALE GENOMIC DNA]</scope>
    <source>
        <strain evidence="3 4">AJA276-08</strain>
    </source>
</reference>
<dbReference type="InterPro" id="IPR036380">
    <property type="entry name" value="Isochorismatase-like_sf"/>
</dbReference>
<dbReference type="EMBL" id="JALLAZ020001236">
    <property type="protein sequence ID" value="KAL3778169.1"/>
    <property type="molecule type" value="Genomic_DNA"/>
</dbReference>
<organism evidence="3 4">
    <name type="scientific">Stephanodiscus triporus</name>
    <dbReference type="NCBI Taxonomy" id="2934178"/>
    <lineage>
        <taxon>Eukaryota</taxon>
        <taxon>Sar</taxon>
        <taxon>Stramenopiles</taxon>
        <taxon>Ochrophyta</taxon>
        <taxon>Bacillariophyta</taxon>
        <taxon>Coscinodiscophyceae</taxon>
        <taxon>Thalassiosirophycidae</taxon>
        <taxon>Stephanodiscales</taxon>
        <taxon>Stephanodiscaceae</taxon>
        <taxon>Stephanodiscus</taxon>
    </lineage>
</organism>
<gene>
    <name evidence="3" type="ORF">ACHAW5_008971</name>
</gene>
<dbReference type="Pfam" id="PF00857">
    <property type="entry name" value="Isochorismatase"/>
    <property type="match status" value="1"/>
</dbReference>
<proteinExistence type="inferred from homology"/>
<protein>
    <recommendedName>
        <fullName evidence="2">Isochorismatase-like domain-containing protein</fullName>
    </recommendedName>
</protein>
<evidence type="ECO:0000256" key="1">
    <source>
        <dbReference type="ARBA" id="ARBA00006336"/>
    </source>
</evidence>
<keyword evidence="4" id="KW-1185">Reference proteome</keyword>
<dbReference type="AlphaFoldDB" id="A0ABD3NRY2"/>